<dbReference type="InterPro" id="IPR009057">
    <property type="entry name" value="Homeodomain-like_sf"/>
</dbReference>
<dbReference type="GO" id="GO:0003677">
    <property type="term" value="F:DNA binding"/>
    <property type="evidence" value="ECO:0007669"/>
    <property type="project" value="InterPro"/>
</dbReference>
<dbReference type="EMBL" id="FPIZ01000046">
    <property type="protein sequence ID" value="SFW90117.1"/>
    <property type="molecule type" value="Genomic_DNA"/>
</dbReference>
<dbReference type="GO" id="GO:0004803">
    <property type="term" value="F:transposase activity"/>
    <property type="evidence" value="ECO:0007669"/>
    <property type="project" value="InterPro"/>
</dbReference>
<evidence type="ECO:0000313" key="4">
    <source>
        <dbReference type="Proteomes" id="UP001326715"/>
    </source>
</evidence>
<dbReference type="OrthoDB" id="884299at2"/>
<dbReference type="Gene3D" id="1.10.10.60">
    <property type="entry name" value="Homeodomain-like"/>
    <property type="match status" value="1"/>
</dbReference>
<dbReference type="SUPFAM" id="SSF46689">
    <property type="entry name" value="Homeodomain-like"/>
    <property type="match status" value="1"/>
</dbReference>
<gene>
    <name evidence="1" type="ORF">SAMN05661012_06553</name>
    <name evidence="2" type="ORF">SR876_25485</name>
</gene>
<evidence type="ECO:0000313" key="1">
    <source>
        <dbReference type="EMBL" id="SFW90117.1"/>
    </source>
</evidence>
<name>A0A1K1T210_9BACT</name>
<dbReference type="EMBL" id="CP140154">
    <property type="protein sequence ID" value="WQG88282.1"/>
    <property type="molecule type" value="Genomic_DNA"/>
</dbReference>
<evidence type="ECO:0000313" key="2">
    <source>
        <dbReference type="EMBL" id="WQG88282.1"/>
    </source>
</evidence>
<keyword evidence="4" id="KW-1185">Reference proteome</keyword>
<sequence>MSKRKTYSKEFKEEVPVLATRSGITQVAQDLGVHPNMLYVWKRQQEQQTDKAFPEKGNPTDQEMTRLQKENARLKARGRDTKKSCRYLSGPLRERYYVIKQLSEHFSIKTLCKVLGCSVSAYYSWKNGEYGKL</sequence>
<protein>
    <submittedName>
        <fullName evidence="1 2">Transposase</fullName>
    </submittedName>
</protein>
<dbReference type="STRING" id="1004.SAMN05661012_06553"/>
<evidence type="ECO:0000313" key="3">
    <source>
        <dbReference type="Proteomes" id="UP000183788"/>
    </source>
</evidence>
<dbReference type="AlphaFoldDB" id="A0A1K1T210"/>
<dbReference type="Proteomes" id="UP000183788">
    <property type="component" value="Unassembled WGS sequence"/>
</dbReference>
<accession>A0A1K1T210</accession>
<reference evidence="2 4" key="2">
    <citation type="submission" date="2023-11" db="EMBL/GenBank/DDBJ databases">
        <title>MicrobeMod: A computational toolkit for identifying prokaryotic methylation and restriction-modification with nanopore sequencing.</title>
        <authorList>
            <person name="Crits-Christoph A."/>
            <person name="Kang S.C."/>
            <person name="Lee H."/>
            <person name="Ostrov N."/>
        </authorList>
    </citation>
    <scope>NUCLEOTIDE SEQUENCE [LARGE SCALE GENOMIC DNA]</scope>
    <source>
        <strain evidence="2 4">ATCC 23090</strain>
    </source>
</reference>
<dbReference type="RefSeq" id="WP_072366497.1">
    <property type="nucleotide sequence ID" value="NZ_CP139972.1"/>
</dbReference>
<proteinExistence type="predicted"/>
<dbReference type="InterPro" id="IPR002514">
    <property type="entry name" value="Transposase_8"/>
</dbReference>
<dbReference type="Proteomes" id="UP001326715">
    <property type="component" value="Chromosome"/>
</dbReference>
<dbReference type="Pfam" id="PF01527">
    <property type="entry name" value="HTH_Tnp_1"/>
    <property type="match status" value="1"/>
</dbReference>
<reference evidence="1 3" key="1">
    <citation type="submission" date="2016-11" db="EMBL/GenBank/DDBJ databases">
        <authorList>
            <person name="Jaros S."/>
            <person name="Januszkiewicz K."/>
            <person name="Wedrychowicz H."/>
        </authorList>
    </citation>
    <scope>NUCLEOTIDE SEQUENCE [LARGE SCALE GENOMIC DNA]</scope>
    <source>
        <strain evidence="1 3">DSM 784</strain>
    </source>
</reference>
<organism evidence="1 3">
    <name type="scientific">Chitinophaga sancti</name>
    <dbReference type="NCBI Taxonomy" id="1004"/>
    <lineage>
        <taxon>Bacteria</taxon>
        <taxon>Pseudomonadati</taxon>
        <taxon>Bacteroidota</taxon>
        <taxon>Chitinophagia</taxon>
        <taxon>Chitinophagales</taxon>
        <taxon>Chitinophagaceae</taxon>
        <taxon>Chitinophaga</taxon>
    </lineage>
</organism>
<dbReference type="GO" id="GO:0006313">
    <property type="term" value="P:DNA transposition"/>
    <property type="evidence" value="ECO:0007669"/>
    <property type="project" value="InterPro"/>
</dbReference>